<dbReference type="PANTHER" id="PTHR43493:SF5">
    <property type="entry name" value="DNA GYRASE SUBUNIT A, CHLOROPLASTIC_MITOCHONDRIAL"/>
    <property type="match status" value="1"/>
</dbReference>
<dbReference type="SMART" id="SM00434">
    <property type="entry name" value="TOP4c"/>
    <property type="match status" value="1"/>
</dbReference>
<keyword evidence="8" id="KW-0963">Cytoplasm</keyword>
<evidence type="ECO:0000256" key="3">
    <source>
        <dbReference type="ARBA" id="ARBA00022741"/>
    </source>
</evidence>
<evidence type="ECO:0000313" key="13">
    <source>
        <dbReference type="Proteomes" id="UP001058364"/>
    </source>
</evidence>
<sequence>MRNSFLEYAMSVIVSRALPDARDGLKPVHRRILYGMSELGITHSVAHKKSARIVGDVLGKYHPHGDSSVYDAMVRMAQDFSLRYPLIDGHGNFGSIDGDEAAAMRYTEARMSKIASLMVESIKKDTVDFIPNYDGSEVEPSILPSKIPNLLVSGVTGIAVGMATTIPPHNLGEVIDATIALAKNPDITINELMEYIKGPDFPTGAMILGKSGVLKAYETGRGSFILRSKVRIEEFKNGKSKIIVYEIPYEVKKPVLIEKIVQLIKEKKIEGISDIRDETSREGIRVVFDIKKGFIPEVVLNNLYKLTSLQISYSINMIALVKGEPKLLNLKQALEVYLEHQVDVFTRRLQFDLKKAEERVRILEGLKIAIENIDEVIQIIKTSKSDAEAQGKLADRFKLTQIQTKAIIEMRLSRLTGLAVEKLISEMDELYQKIKELKEILDSKNKLIELIIKELNEVKENFADKRKTEISSTEIGTINDEDLIPSNDVAITLTTNGYVKRINIDEYKTQNRGGVGSNTATTYQDDDLSSILITNTHTDLLIFTSLAKVYRLRAYEIPEQSKLGKGIPFINLISIQKDEKVISMLSVSEYKTGNYLVTVSKKGIIKKTDIIHYQRINSNGKIALGLKDGDELQRAFIVKDGDEIIIGASNGHVVRFLSDELRTLSRISEGVKAIKLEPKDEVVGASTTSEGNYILALGEFGFGKKTLIDEYRITSRGAKGVKTINSEKAGRLTYIGNVKGTEEILILTKQGVAIRTPLSQIAETSRNTKGVKIISLKEKDSIKAIAKIEGIAEN</sequence>
<comment type="subunit">
    <text evidence="8">Heterotetramer, composed of two GyrA and two GyrB chains. In the heterotetramer, GyrA contains the active site tyrosine that forms a transient covalent intermediate with DNA, while GyrB binds cofactors and catalyzes ATP hydrolysis.</text>
</comment>
<dbReference type="InterPro" id="IPR013758">
    <property type="entry name" value="Topo_IIA_A/C_ab"/>
</dbReference>
<feature type="domain" description="Topo IIA-type catalytic" evidence="11">
    <location>
        <begin position="18"/>
        <end position="483"/>
    </location>
</feature>
<comment type="miscellaneous">
    <text evidence="8">Few gyrases are as efficient as E.coli at forming negative supercoils. Not all organisms have 2 type II topoisomerases; in organisms with a single type II topoisomerase this enzyme also has to decatenate newly replicated chromosomes.</text>
</comment>
<evidence type="ECO:0000256" key="6">
    <source>
        <dbReference type="ARBA" id="ARBA00023125"/>
    </source>
</evidence>
<dbReference type="SUPFAM" id="SSF101904">
    <property type="entry name" value="GyrA/ParC C-terminal domain-like"/>
    <property type="match status" value="1"/>
</dbReference>
<keyword evidence="4 8" id="KW-0067">ATP-binding</keyword>
<dbReference type="Gene3D" id="1.10.268.10">
    <property type="entry name" value="Topoisomerase, domain 3"/>
    <property type="match status" value="1"/>
</dbReference>
<dbReference type="GO" id="GO:0003918">
    <property type="term" value="F:DNA topoisomerase type II (double strand cut, ATP-hydrolyzing) activity"/>
    <property type="evidence" value="ECO:0007669"/>
    <property type="project" value="UniProtKB-EC"/>
</dbReference>
<evidence type="ECO:0000313" key="12">
    <source>
        <dbReference type="EMBL" id="UWD34600.1"/>
    </source>
</evidence>
<name>A0ABY5TWM6_9BACT</name>
<organism evidence="12 13">
    <name type="scientific">Mesomycoplasma molare</name>
    <dbReference type="NCBI Taxonomy" id="171288"/>
    <lineage>
        <taxon>Bacteria</taxon>
        <taxon>Bacillati</taxon>
        <taxon>Mycoplasmatota</taxon>
        <taxon>Mycoplasmoidales</taxon>
        <taxon>Metamycoplasmataceae</taxon>
        <taxon>Mesomycoplasma</taxon>
    </lineage>
</organism>
<dbReference type="InterPro" id="IPR013760">
    <property type="entry name" value="Topo_IIA-like_dom_sf"/>
</dbReference>
<evidence type="ECO:0000256" key="7">
    <source>
        <dbReference type="ARBA" id="ARBA00023235"/>
    </source>
</evidence>
<dbReference type="PROSITE" id="PS52040">
    <property type="entry name" value="TOPO_IIA"/>
    <property type="match status" value="1"/>
</dbReference>
<keyword evidence="3 8" id="KW-0547">Nucleotide-binding</keyword>
<feature type="short sequence motif" description="GyrA-box" evidence="8">
    <location>
        <begin position="510"/>
        <end position="516"/>
    </location>
</feature>
<comment type="catalytic activity">
    <reaction evidence="1 8 9">
        <text>ATP-dependent breakage, passage and rejoining of double-stranded DNA.</text>
        <dbReference type="EC" id="5.6.2.2"/>
    </reaction>
</comment>
<feature type="coiled-coil region" evidence="10">
    <location>
        <begin position="420"/>
        <end position="461"/>
    </location>
</feature>
<comment type="function">
    <text evidence="8">A type II topoisomerase that negatively supercoils closed circular double-stranded (ds) DNA in an ATP-dependent manner to modulate DNA topology and maintain chromosomes in an underwound state. Negative supercoiling favors strand separation, and DNA replication, transcription, recombination and repair, all of which involve strand separation. Also able to catalyze the interconversion of other topological isomers of dsDNA rings, including catenanes and knotted rings. Type II topoisomerases break and join 2 DNA strands simultaneously in an ATP-dependent manner.</text>
</comment>
<evidence type="ECO:0000256" key="9">
    <source>
        <dbReference type="PROSITE-ProRule" id="PRU01384"/>
    </source>
</evidence>
<evidence type="ECO:0000256" key="8">
    <source>
        <dbReference type="HAMAP-Rule" id="MF_01897"/>
    </source>
</evidence>
<dbReference type="PANTHER" id="PTHR43493">
    <property type="entry name" value="DNA GYRASE/TOPOISOMERASE SUBUNIT A"/>
    <property type="match status" value="1"/>
</dbReference>
<dbReference type="Pfam" id="PF00521">
    <property type="entry name" value="DNA_topoisoIV"/>
    <property type="match status" value="1"/>
</dbReference>
<proteinExistence type="inferred from homology"/>
<keyword evidence="6 8" id="KW-0238">DNA-binding</keyword>
<protein>
    <recommendedName>
        <fullName evidence="8">DNA gyrase subunit A</fullName>
        <ecNumber evidence="8">5.6.2.2</ecNumber>
    </recommendedName>
</protein>
<evidence type="ECO:0000256" key="1">
    <source>
        <dbReference type="ARBA" id="ARBA00000185"/>
    </source>
</evidence>
<dbReference type="NCBIfam" id="TIGR01063">
    <property type="entry name" value="gyrA"/>
    <property type="match status" value="1"/>
</dbReference>
<gene>
    <name evidence="8 12" type="primary">gyrA</name>
    <name evidence="12" type="ORF">NX772_01420</name>
</gene>
<evidence type="ECO:0000256" key="10">
    <source>
        <dbReference type="SAM" id="Coils"/>
    </source>
</evidence>
<accession>A0ABY5TWM6</accession>
<comment type="similarity">
    <text evidence="2 8">Belongs to the type II topoisomerase GyrA/ParC subunit family.</text>
</comment>
<evidence type="ECO:0000256" key="5">
    <source>
        <dbReference type="ARBA" id="ARBA00023029"/>
    </source>
</evidence>
<dbReference type="InterPro" id="IPR050220">
    <property type="entry name" value="Type_II_DNA_Topoisomerases"/>
</dbReference>
<dbReference type="InterPro" id="IPR013757">
    <property type="entry name" value="Topo_IIA_A_a_sf"/>
</dbReference>
<dbReference type="EMBL" id="CP103423">
    <property type="protein sequence ID" value="UWD34600.1"/>
    <property type="molecule type" value="Genomic_DNA"/>
</dbReference>
<dbReference type="Pfam" id="PF03989">
    <property type="entry name" value="DNA_gyraseA_C"/>
    <property type="match status" value="6"/>
</dbReference>
<dbReference type="Gene3D" id="3.90.199.10">
    <property type="entry name" value="Topoisomerase II, domain 5"/>
    <property type="match status" value="1"/>
</dbReference>
<dbReference type="SUPFAM" id="SSF56719">
    <property type="entry name" value="Type II DNA topoisomerase"/>
    <property type="match status" value="1"/>
</dbReference>
<comment type="subcellular location">
    <subcellularLocation>
        <location evidence="8">Cytoplasm</location>
    </subcellularLocation>
</comment>
<dbReference type="InterPro" id="IPR035516">
    <property type="entry name" value="Gyrase/topoIV_suA_C"/>
</dbReference>
<dbReference type="InterPro" id="IPR005743">
    <property type="entry name" value="GyrA"/>
</dbReference>
<dbReference type="CDD" id="cd00187">
    <property type="entry name" value="TOP4c"/>
    <property type="match status" value="1"/>
</dbReference>
<keyword evidence="10" id="KW-0175">Coiled coil</keyword>
<dbReference type="Gene3D" id="2.120.10.90">
    <property type="entry name" value="DNA gyrase/topoisomerase IV, subunit A, C-terminal"/>
    <property type="match status" value="1"/>
</dbReference>
<keyword evidence="5 8" id="KW-0799">Topoisomerase</keyword>
<feature type="active site" description="O-(5'-phospho-DNA)-tyrosine intermediate" evidence="8 9">
    <location>
        <position position="106"/>
    </location>
</feature>
<keyword evidence="7 8" id="KW-0413">Isomerase</keyword>
<evidence type="ECO:0000259" key="11">
    <source>
        <dbReference type="PROSITE" id="PS52040"/>
    </source>
</evidence>
<dbReference type="NCBIfam" id="NF004043">
    <property type="entry name" value="PRK05560.1"/>
    <property type="match status" value="1"/>
</dbReference>
<dbReference type="Proteomes" id="UP001058364">
    <property type="component" value="Chromosome"/>
</dbReference>
<evidence type="ECO:0000256" key="4">
    <source>
        <dbReference type="ARBA" id="ARBA00022840"/>
    </source>
</evidence>
<dbReference type="NCBIfam" id="NF004044">
    <property type="entry name" value="PRK05561.1"/>
    <property type="match status" value="1"/>
</dbReference>
<dbReference type="HAMAP" id="MF_01897">
    <property type="entry name" value="GyrA"/>
    <property type="match status" value="1"/>
</dbReference>
<dbReference type="InterPro" id="IPR006691">
    <property type="entry name" value="GyrA/parC_rep"/>
</dbReference>
<dbReference type="InterPro" id="IPR002205">
    <property type="entry name" value="Topo_IIA_dom_A"/>
</dbReference>
<evidence type="ECO:0000256" key="2">
    <source>
        <dbReference type="ARBA" id="ARBA00008263"/>
    </source>
</evidence>
<reference evidence="12" key="1">
    <citation type="submission" date="2022-08" db="EMBL/GenBank/DDBJ databases">
        <title>Complete genome sequence of Mycoplasma molare type strain H 542.</title>
        <authorList>
            <person name="Spergser J."/>
        </authorList>
    </citation>
    <scope>NUCLEOTIDE SEQUENCE</scope>
    <source>
        <strain evidence="12">H 542</strain>
    </source>
</reference>
<dbReference type="EC" id="5.6.2.2" evidence="8"/>
<keyword evidence="13" id="KW-1185">Reference proteome</keyword>
<dbReference type="Gene3D" id="3.30.1360.40">
    <property type="match status" value="1"/>
</dbReference>